<evidence type="ECO:0000313" key="11">
    <source>
        <dbReference type="EMBL" id="MPQ85043.1"/>
    </source>
</evidence>
<dbReference type="Gene3D" id="1.10.287.130">
    <property type="match status" value="1"/>
</dbReference>
<dbReference type="SMART" id="SM00448">
    <property type="entry name" value="REC"/>
    <property type="match status" value="1"/>
</dbReference>
<dbReference type="InterPro" id="IPR000700">
    <property type="entry name" value="PAS-assoc_C"/>
</dbReference>
<dbReference type="CDD" id="cd00130">
    <property type="entry name" value="PAS"/>
    <property type="match status" value="1"/>
</dbReference>
<dbReference type="InterPro" id="IPR000014">
    <property type="entry name" value="PAS"/>
</dbReference>
<organism evidence="11 12">
    <name type="scientific">Pseudomonas kitaguniensis</name>
    <dbReference type="NCBI Taxonomy" id="2607908"/>
    <lineage>
        <taxon>Bacteria</taxon>
        <taxon>Pseudomonadati</taxon>
        <taxon>Pseudomonadota</taxon>
        <taxon>Gammaproteobacteria</taxon>
        <taxon>Pseudomonadales</taxon>
        <taxon>Pseudomonadaceae</taxon>
        <taxon>Pseudomonas</taxon>
    </lineage>
</organism>
<dbReference type="Gene3D" id="3.30.450.20">
    <property type="entry name" value="PAS domain"/>
    <property type="match status" value="2"/>
</dbReference>
<dbReference type="Pfam" id="PF02518">
    <property type="entry name" value="HATPase_c"/>
    <property type="match status" value="1"/>
</dbReference>
<evidence type="ECO:0000256" key="2">
    <source>
        <dbReference type="ARBA" id="ARBA00012438"/>
    </source>
</evidence>
<dbReference type="InterPro" id="IPR035965">
    <property type="entry name" value="PAS-like_dom_sf"/>
</dbReference>
<evidence type="ECO:0000256" key="6">
    <source>
        <dbReference type="PROSITE-ProRule" id="PRU00169"/>
    </source>
</evidence>
<evidence type="ECO:0000259" key="9">
    <source>
        <dbReference type="PROSITE" id="PS50112"/>
    </source>
</evidence>
<dbReference type="InterPro" id="IPR029016">
    <property type="entry name" value="GAF-like_dom_sf"/>
</dbReference>
<evidence type="ECO:0000259" key="10">
    <source>
        <dbReference type="PROSITE" id="PS50113"/>
    </source>
</evidence>
<dbReference type="EC" id="2.7.13.3" evidence="2"/>
<dbReference type="SUPFAM" id="SSF55785">
    <property type="entry name" value="PYP-like sensor domain (PAS domain)"/>
    <property type="match status" value="2"/>
</dbReference>
<dbReference type="PANTHER" id="PTHR43065:SF42">
    <property type="entry name" value="TWO-COMPONENT SENSOR PPRA"/>
    <property type="match status" value="1"/>
</dbReference>
<dbReference type="InterPro" id="IPR003661">
    <property type="entry name" value="HisK_dim/P_dom"/>
</dbReference>
<dbReference type="NCBIfam" id="TIGR00229">
    <property type="entry name" value="sensory_box"/>
    <property type="match status" value="1"/>
</dbReference>
<keyword evidence="4" id="KW-0808">Transferase</keyword>
<gene>
    <name evidence="11" type="ORF">F0170_14275</name>
</gene>
<dbReference type="InterPro" id="IPR001610">
    <property type="entry name" value="PAC"/>
</dbReference>
<sequence>MPDMSVDSVCPAELAIDQADIACMGAISALLETVCGMTGMGFAAVARVIQGRSMACAVRDAIGLNVQPGDELKCVPAIDHQAGAAKQAIVISNLAEHPCHPSLQGQGFQSCLFMPIVLKDGSLWGGLCAVGPHPARLDNPSVLDMVKGFAHLIALHLDDARCDRLHAAERLQHRFQLALEDQLRAFSNPLEMMARAAALLGEHLGVDHVGFGEMDDTQTQVSVLREWNGAKAASMPGTWRLDDFAPAFSARLKQGQTVALQDGHEDWMASGPTPAFNVIKARAILGVPFVRAGRLLGILFVRHAQPRTWDEAEVAIVETTCARLWSLLESTRADARLRESEERLRVIFTSATVGLSEVDPAGRFIRVNSELCRILGRSEAEMLQLGVADITYVEDLPPTLAAVEQAIRTGSSTALDKRYCRPDGSLVWANSSIQRIVDAAGLLGNLLVATVDLTQRKDAEEALRASEEFNRRVLASSADCIKVLDLDARLEFMTEGGMCVMEVDDFGAIQGACWPDLWQGEEHGKVLHAVAEAKEGRIGRFQGFAKTMKGAPRWWDVIVTPVMGPNGVPEKLLSTSRDVTATKLAEVRLQELNDTLEVRVQERTADLLLTQEALRQAQKMEAVGQLTGGLAHDFNNLLAGISGSLELLQTRLRQGRFNEVDRYIDAAQSASKRAAALTHRLLAFSRRQTLDPKPTNVNRLVSGMEDLIRRTVGPSIQIEFVGASGLWLALVDPPQLENALLNLSINARDAMPHGGRITIETANRRLGSEAARQLDMIEGQYLSVCVTDTGTGMSRDVMERVFEPFFTTKPLGEGTGLGLSMIYGFAQQSGGQVRIQSEVGNGTTVCIYLPRHDGPDDAESVEERASMPKPSVHEATVLVVDDEPTVRMLVTDILRDLGYAVLEASDSATALKILRSDVRIDLLVTDVGLPGGMNGRQMADAAREVRPGLQVLFITGYAENAVMGDVLLDKGMAVLTKPFAVDVIASRIREMIPS</sequence>
<dbReference type="PROSITE" id="PS50112">
    <property type="entry name" value="PAS"/>
    <property type="match status" value="1"/>
</dbReference>
<evidence type="ECO:0000256" key="1">
    <source>
        <dbReference type="ARBA" id="ARBA00000085"/>
    </source>
</evidence>
<feature type="domain" description="PAC" evidence="10">
    <location>
        <begin position="413"/>
        <end position="465"/>
    </location>
</feature>
<dbReference type="InterPro" id="IPR013655">
    <property type="entry name" value="PAS_fold_3"/>
</dbReference>
<evidence type="ECO:0000256" key="4">
    <source>
        <dbReference type="ARBA" id="ARBA00022679"/>
    </source>
</evidence>
<dbReference type="Pfam" id="PF08447">
    <property type="entry name" value="PAS_3"/>
    <property type="match status" value="1"/>
</dbReference>
<dbReference type="InterPro" id="IPR013656">
    <property type="entry name" value="PAS_4"/>
</dbReference>
<dbReference type="Gene3D" id="3.40.50.2300">
    <property type="match status" value="1"/>
</dbReference>
<dbReference type="PRINTS" id="PR00344">
    <property type="entry name" value="BCTRLSENSOR"/>
</dbReference>
<dbReference type="Pfam" id="PF00072">
    <property type="entry name" value="Response_reg"/>
    <property type="match status" value="1"/>
</dbReference>
<dbReference type="PANTHER" id="PTHR43065">
    <property type="entry name" value="SENSOR HISTIDINE KINASE"/>
    <property type="match status" value="1"/>
</dbReference>
<feature type="domain" description="PAS" evidence="9">
    <location>
        <begin position="340"/>
        <end position="410"/>
    </location>
</feature>
<feature type="domain" description="PAC" evidence="10">
    <location>
        <begin position="532"/>
        <end position="591"/>
    </location>
</feature>
<reference evidence="11 12" key="1">
    <citation type="submission" date="2019-09" db="EMBL/GenBank/DDBJ databases">
        <title>The draft genomes of Allium pathogen Pseudomonas sp.</title>
        <authorList>
            <person name="Fujikawa T."/>
            <person name="Sawada H."/>
        </authorList>
    </citation>
    <scope>NUCLEOTIDE SEQUENCE [LARGE SCALE GENOMIC DNA]</scope>
    <source>
        <strain evidence="11 12">MAFF 730085</strain>
    </source>
</reference>
<comment type="caution">
    <text evidence="11">The sequence shown here is derived from an EMBL/GenBank/DDBJ whole genome shotgun (WGS) entry which is preliminary data.</text>
</comment>
<dbReference type="PROSITE" id="PS50110">
    <property type="entry name" value="RESPONSE_REGULATORY"/>
    <property type="match status" value="1"/>
</dbReference>
<dbReference type="InterPro" id="IPR001789">
    <property type="entry name" value="Sig_transdc_resp-reg_receiver"/>
</dbReference>
<dbReference type="InterPro" id="IPR036097">
    <property type="entry name" value="HisK_dim/P_sf"/>
</dbReference>
<dbReference type="InterPro" id="IPR004358">
    <property type="entry name" value="Sig_transdc_His_kin-like_C"/>
</dbReference>
<proteinExistence type="predicted"/>
<dbReference type="InterPro" id="IPR011006">
    <property type="entry name" value="CheY-like_superfamily"/>
</dbReference>
<dbReference type="Gene3D" id="3.30.450.40">
    <property type="match status" value="2"/>
</dbReference>
<accession>A0A5N7JV19</accession>
<dbReference type="InterPro" id="IPR003594">
    <property type="entry name" value="HATPase_dom"/>
</dbReference>
<dbReference type="PROSITE" id="PS50113">
    <property type="entry name" value="PAC"/>
    <property type="match status" value="2"/>
</dbReference>
<dbReference type="SUPFAM" id="SSF55781">
    <property type="entry name" value="GAF domain-like"/>
    <property type="match status" value="2"/>
</dbReference>
<dbReference type="Pfam" id="PF01590">
    <property type="entry name" value="GAF"/>
    <property type="match status" value="2"/>
</dbReference>
<dbReference type="SMART" id="SM00065">
    <property type="entry name" value="GAF"/>
    <property type="match status" value="2"/>
</dbReference>
<dbReference type="Gene3D" id="3.30.565.10">
    <property type="entry name" value="Histidine kinase-like ATPase, C-terminal domain"/>
    <property type="match status" value="1"/>
</dbReference>
<comment type="catalytic activity">
    <reaction evidence="1">
        <text>ATP + protein L-histidine = ADP + protein N-phospho-L-histidine.</text>
        <dbReference type="EC" id="2.7.13.3"/>
    </reaction>
</comment>
<dbReference type="Proteomes" id="UP000325438">
    <property type="component" value="Unassembled WGS sequence"/>
</dbReference>
<dbReference type="CDD" id="cd18161">
    <property type="entry name" value="REC_hyHK_blue-like"/>
    <property type="match status" value="1"/>
</dbReference>
<dbReference type="SMART" id="SM00388">
    <property type="entry name" value="HisKA"/>
    <property type="match status" value="1"/>
</dbReference>
<evidence type="ECO:0000256" key="3">
    <source>
        <dbReference type="ARBA" id="ARBA00022553"/>
    </source>
</evidence>
<dbReference type="SMART" id="SM00091">
    <property type="entry name" value="PAS"/>
    <property type="match status" value="1"/>
</dbReference>
<dbReference type="PROSITE" id="PS50109">
    <property type="entry name" value="HIS_KIN"/>
    <property type="match status" value="1"/>
</dbReference>
<evidence type="ECO:0000259" key="7">
    <source>
        <dbReference type="PROSITE" id="PS50109"/>
    </source>
</evidence>
<dbReference type="SUPFAM" id="SSF55874">
    <property type="entry name" value="ATPase domain of HSP90 chaperone/DNA topoisomerase II/histidine kinase"/>
    <property type="match status" value="1"/>
</dbReference>
<dbReference type="SMART" id="SM00086">
    <property type="entry name" value="PAC"/>
    <property type="match status" value="2"/>
</dbReference>
<evidence type="ECO:0000259" key="8">
    <source>
        <dbReference type="PROSITE" id="PS50110"/>
    </source>
</evidence>
<dbReference type="EMBL" id="VUBA01000084">
    <property type="protein sequence ID" value="MPQ85043.1"/>
    <property type="molecule type" value="Genomic_DNA"/>
</dbReference>
<dbReference type="InterPro" id="IPR003018">
    <property type="entry name" value="GAF"/>
</dbReference>
<dbReference type="Pfam" id="PF08448">
    <property type="entry name" value="PAS_4"/>
    <property type="match status" value="1"/>
</dbReference>
<feature type="domain" description="Response regulatory" evidence="8">
    <location>
        <begin position="876"/>
        <end position="992"/>
    </location>
</feature>
<protein>
    <recommendedName>
        <fullName evidence="2">histidine kinase</fullName>
        <ecNumber evidence="2">2.7.13.3</ecNumber>
    </recommendedName>
</protein>
<dbReference type="Pfam" id="PF00512">
    <property type="entry name" value="HisKA"/>
    <property type="match status" value="1"/>
</dbReference>
<dbReference type="InterPro" id="IPR036890">
    <property type="entry name" value="HATPase_C_sf"/>
</dbReference>
<evidence type="ECO:0000313" key="12">
    <source>
        <dbReference type="Proteomes" id="UP000325438"/>
    </source>
</evidence>
<dbReference type="SUPFAM" id="SSF47384">
    <property type="entry name" value="Homodimeric domain of signal transducing histidine kinase"/>
    <property type="match status" value="1"/>
</dbReference>
<name>A0A5N7JV19_9PSED</name>
<dbReference type="InterPro" id="IPR005467">
    <property type="entry name" value="His_kinase_dom"/>
</dbReference>
<dbReference type="SUPFAM" id="SSF52172">
    <property type="entry name" value="CheY-like"/>
    <property type="match status" value="1"/>
</dbReference>
<dbReference type="AlphaFoldDB" id="A0A5N7JV19"/>
<dbReference type="CDD" id="cd00082">
    <property type="entry name" value="HisKA"/>
    <property type="match status" value="1"/>
</dbReference>
<keyword evidence="3 6" id="KW-0597">Phosphoprotein</keyword>
<keyword evidence="5" id="KW-0418">Kinase</keyword>
<dbReference type="SMART" id="SM00387">
    <property type="entry name" value="HATPase_c"/>
    <property type="match status" value="1"/>
</dbReference>
<dbReference type="GO" id="GO:0000155">
    <property type="term" value="F:phosphorelay sensor kinase activity"/>
    <property type="evidence" value="ECO:0007669"/>
    <property type="project" value="InterPro"/>
</dbReference>
<feature type="modified residue" description="4-aspartylphosphate" evidence="6">
    <location>
        <position position="926"/>
    </location>
</feature>
<feature type="domain" description="Histidine kinase" evidence="7">
    <location>
        <begin position="629"/>
        <end position="853"/>
    </location>
</feature>
<evidence type="ECO:0000256" key="5">
    <source>
        <dbReference type="ARBA" id="ARBA00022777"/>
    </source>
</evidence>